<dbReference type="EMBL" id="FNXT01001265">
    <property type="protein sequence ID" value="SZX76758.1"/>
    <property type="molecule type" value="Genomic_DNA"/>
</dbReference>
<dbReference type="Proteomes" id="UP000256970">
    <property type="component" value="Unassembled WGS sequence"/>
</dbReference>
<dbReference type="STRING" id="3088.A0A383WGZ7"/>
<sequence>MLNVATPACHLPGFTPGTGHAWTTPLMASSNSSFDLPMLPPETWQDPSALAAAIKAARHGVLVLCGALEAPFASIGILFGSVTPEIGARANAAYNGGGTRLVWKDAYGEGRGGPQVDEKRVIDLSAHRMQQLTSVDPGLGAELGSPLTDSLGFFDGVTASMAPTVLAALAEATGCKDYGTDEARFAYRLVEYGSRAAGGDGAPPRCGSHRDFGTATLIWRDAPGLEVRVGASWQALPQLPASSAVLLFGLCTAWRSNDRLRAAEHRVVDVAGPQGAAGRRLSAVLFMGLSDDAVLSPSLASPGEARKYTTATVGAVHPVVRRKWSWREGSVTAEEAAAEEQERSKYPTQEALIAALYKQVPAAGLEPAPKRTKVENAAAAKALETASPPAAAAAAAGANSSCFSRLGALSTFPGHRIVLFTSEFFQAQAQHWQTMGMLAPGNVGGLQPHLAHNSTATFGAGAMPGASSSPITGSINSSNSSQRWVRAPATMQLPRPSVTLCIASAEQLPAAEAVIAAMYGVPDAVSSLEQQQLMPAVLIADMVHVPAAVEQAVAALKAAAQSEQGLSAAALEALAGLPAWPACLLQLLPAILQHAPCCKLQANADLAAIKAADTGGRVQRLLVAALGDLEAVWADPQLKALLLGLPLPAMQLLLSSDQLRVAAEDTVLYTAVRYTYDNGGEEALSPLEVAAELGKRQDLPASWKLPPRQIRPLADGVRLEWRLPVEQLAQACRDSFAHQQPAHFCSPDVSPPLGGLAWQLFVICTPRNGKMLIGVNAGPKWMRTGMYFQYRCVVHGLGRRQVINTPCSKGVGWGTDVSLALGETTGADGWDEAAWAALGQPASGELLLQLQVLSVE</sequence>
<organism evidence="1 2">
    <name type="scientific">Tetradesmus obliquus</name>
    <name type="common">Green alga</name>
    <name type="synonym">Acutodesmus obliquus</name>
    <dbReference type="NCBI Taxonomy" id="3088"/>
    <lineage>
        <taxon>Eukaryota</taxon>
        <taxon>Viridiplantae</taxon>
        <taxon>Chlorophyta</taxon>
        <taxon>core chlorophytes</taxon>
        <taxon>Chlorophyceae</taxon>
        <taxon>CS clade</taxon>
        <taxon>Sphaeropleales</taxon>
        <taxon>Scenedesmaceae</taxon>
        <taxon>Tetradesmus</taxon>
    </lineage>
</organism>
<dbReference type="AlphaFoldDB" id="A0A383WGZ7"/>
<evidence type="ECO:0008006" key="3">
    <source>
        <dbReference type="Google" id="ProtNLM"/>
    </source>
</evidence>
<evidence type="ECO:0000313" key="1">
    <source>
        <dbReference type="EMBL" id="SZX76758.1"/>
    </source>
</evidence>
<protein>
    <recommendedName>
        <fullName evidence="3">Fe2OG dioxygenase domain-containing protein</fullName>
    </recommendedName>
</protein>
<reference evidence="1 2" key="1">
    <citation type="submission" date="2016-10" db="EMBL/GenBank/DDBJ databases">
        <authorList>
            <person name="Cai Z."/>
        </authorList>
    </citation>
    <scope>NUCLEOTIDE SEQUENCE [LARGE SCALE GENOMIC DNA]</scope>
</reference>
<dbReference type="SUPFAM" id="SSF51197">
    <property type="entry name" value="Clavaminate synthase-like"/>
    <property type="match status" value="1"/>
</dbReference>
<dbReference type="InterPro" id="IPR027443">
    <property type="entry name" value="IPNS-like_sf"/>
</dbReference>
<evidence type="ECO:0000313" key="2">
    <source>
        <dbReference type="Proteomes" id="UP000256970"/>
    </source>
</evidence>
<name>A0A383WGZ7_TETOB</name>
<proteinExistence type="predicted"/>
<accession>A0A383WGZ7</accession>
<gene>
    <name evidence="1" type="ORF">BQ4739_LOCUS17130</name>
</gene>
<dbReference type="Gene3D" id="2.60.120.330">
    <property type="entry name" value="B-lactam Antibiotic, Isopenicillin N Synthase, Chain"/>
    <property type="match status" value="1"/>
</dbReference>
<keyword evidence="2" id="KW-1185">Reference proteome</keyword>